<name>A0AAD7X1W2_9TELE</name>
<protein>
    <submittedName>
        <fullName evidence="2">Uncharacterized protein</fullName>
    </submittedName>
</protein>
<accession>A0AAD7X1W2</accession>
<evidence type="ECO:0000256" key="1">
    <source>
        <dbReference type="SAM" id="MobiDB-lite"/>
    </source>
</evidence>
<dbReference type="AlphaFoldDB" id="A0AAD7X1W2"/>
<gene>
    <name evidence="2" type="ORF">AAFF_G00356720</name>
</gene>
<keyword evidence="3" id="KW-1185">Reference proteome</keyword>
<sequence>MWLLLKVLGEQEWIDFVKMNGFDGASLTLWRQRVHLGPCLGSDEGSGSEASQPHAHTCDFLTPPAGVRHHASHLRLHSPTDTPPSLSSMRPPAASILQDLSSSEEEECQWRVWAKNKQLNQGTS</sequence>
<dbReference type="Proteomes" id="UP001221898">
    <property type="component" value="Unassembled WGS sequence"/>
</dbReference>
<evidence type="ECO:0000313" key="3">
    <source>
        <dbReference type="Proteomes" id="UP001221898"/>
    </source>
</evidence>
<feature type="compositionally biased region" description="Polar residues" evidence="1">
    <location>
        <begin position="79"/>
        <end position="88"/>
    </location>
</feature>
<evidence type="ECO:0000313" key="2">
    <source>
        <dbReference type="EMBL" id="KAJ8416384.1"/>
    </source>
</evidence>
<comment type="caution">
    <text evidence="2">The sequence shown here is derived from an EMBL/GenBank/DDBJ whole genome shotgun (WGS) entry which is preliminary data.</text>
</comment>
<feature type="compositionally biased region" description="Basic residues" evidence="1">
    <location>
        <begin position="67"/>
        <end position="76"/>
    </location>
</feature>
<proteinExistence type="predicted"/>
<organism evidence="2 3">
    <name type="scientific">Aldrovandia affinis</name>
    <dbReference type="NCBI Taxonomy" id="143900"/>
    <lineage>
        <taxon>Eukaryota</taxon>
        <taxon>Metazoa</taxon>
        <taxon>Chordata</taxon>
        <taxon>Craniata</taxon>
        <taxon>Vertebrata</taxon>
        <taxon>Euteleostomi</taxon>
        <taxon>Actinopterygii</taxon>
        <taxon>Neopterygii</taxon>
        <taxon>Teleostei</taxon>
        <taxon>Notacanthiformes</taxon>
        <taxon>Halosauridae</taxon>
        <taxon>Aldrovandia</taxon>
    </lineage>
</organism>
<feature type="region of interest" description="Disordered" evidence="1">
    <location>
        <begin position="41"/>
        <end position="92"/>
    </location>
</feature>
<reference evidence="2" key="1">
    <citation type="journal article" date="2023" name="Science">
        <title>Genome structures resolve the early diversification of teleost fishes.</title>
        <authorList>
            <person name="Parey E."/>
            <person name="Louis A."/>
            <person name="Montfort J."/>
            <person name="Bouchez O."/>
            <person name="Roques C."/>
            <person name="Iampietro C."/>
            <person name="Lluch J."/>
            <person name="Castinel A."/>
            <person name="Donnadieu C."/>
            <person name="Desvignes T."/>
            <person name="Floi Bucao C."/>
            <person name="Jouanno E."/>
            <person name="Wen M."/>
            <person name="Mejri S."/>
            <person name="Dirks R."/>
            <person name="Jansen H."/>
            <person name="Henkel C."/>
            <person name="Chen W.J."/>
            <person name="Zahm M."/>
            <person name="Cabau C."/>
            <person name="Klopp C."/>
            <person name="Thompson A.W."/>
            <person name="Robinson-Rechavi M."/>
            <person name="Braasch I."/>
            <person name="Lecointre G."/>
            <person name="Bobe J."/>
            <person name="Postlethwait J.H."/>
            <person name="Berthelot C."/>
            <person name="Roest Crollius H."/>
            <person name="Guiguen Y."/>
        </authorList>
    </citation>
    <scope>NUCLEOTIDE SEQUENCE</scope>
    <source>
        <strain evidence="2">NC1722</strain>
    </source>
</reference>
<dbReference type="EMBL" id="JAINUG010000006">
    <property type="protein sequence ID" value="KAJ8416384.1"/>
    <property type="molecule type" value="Genomic_DNA"/>
</dbReference>